<evidence type="ECO:0000313" key="2">
    <source>
        <dbReference type="Proteomes" id="UP001327219"/>
    </source>
</evidence>
<accession>A0ABZ0UMJ6</accession>
<protein>
    <submittedName>
        <fullName evidence="1">Uncharacterized protein</fullName>
    </submittedName>
</protein>
<gene>
    <name evidence="1" type="ORF">Bandiella_00397</name>
</gene>
<name>A0ABZ0UMJ6_9RICK</name>
<reference evidence="1 2" key="1">
    <citation type="submission" date="2022-11" db="EMBL/GenBank/DDBJ databases">
        <title>Host association and intracellularity evolved multiple times independently in the Rickettsiales.</title>
        <authorList>
            <person name="Castelli M."/>
            <person name="Nardi T."/>
            <person name="Gammuto L."/>
            <person name="Bellinzona G."/>
            <person name="Sabaneyeva E."/>
            <person name="Potekhin A."/>
            <person name="Serra V."/>
            <person name="Petroni G."/>
            <person name="Sassera D."/>
        </authorList>
    </citation>
    <scope>NUCLEOTIDE SEQUENCE [LARGE SCALE GENOMIC DNA]</scope>
    <source>
        <strain evidence="1 2">NDG2</strain>
    </source>
</reference>
<dbReference type="RefSeq" id="WP_323733148.1">
    <property type="nucleotide sequence ID" value="NZ_CP110820.1"/>
</dbReference>
<dbReference type="EMBL" id="CP110820">
    <property type="protein sequence ID" value="WPX96288.1"/>
    <property type="molecule type" value="Genomic_DNA"/>
</dbReference>
<proteinExistence type="predicted"/>
<dbReference type="Proteomes" id="UP001327219">
    <property type="component" value="Chromosome"/>
</dbReference>
<evidence type="ECO:0000313" key="1">
    <source>
        <dbReference type="EMBL" id="WPX96288.1"/>
    </source>
</evidence>
<organism evidence="1 2">
    <name type="scientific">Candidatus Bandiella euplotis</name>
    <dbReference type="NCBI Taxonomy" id="1664265"/>
    <lineage>
        <taxon>Bacteria</taxon>
        <taxon>Pseudomonadati</taxon>
        <taxon>Pseudomonadota</taxon>
        <taxon>Alphaproteobacteria</taxon>
        <taxon>Rickettsiales</taxon>
        <taxon>Candidatus Midichloriaceae</taxon>
        <taxon>Candidatus Bandiella</taxon>
    </lineage>
</organism>
<sequence length="75" mass="8371">MMSISKLKTLSKVLLKGFISFGKLSSVDAIIKNVAGYSSHSNHFDVVVHSILDNFNIIKNEKNEAKERTLHKKGL</sequence>
<keyword evidence="2" id="KW-1185">Reference proteome</keyword>